<dbReference type="Proteomes" id="UP000198211">
    <property type="component" value="Unassembled WGS sequence"/>
</dbReference>
<comment type="caution">
    <text evidence="1">The sequence shown here is derived from an EMBL/GenBank/DDBJ whole genome shotgun (WGS) entry which is preliminary data.</text>
</comment>
<protein>
    <submittedName>
        <fullName evidence="1">Uncharacterized protein</fullName>
    </submittedName>
</protein>
<organism evidence="1 2">
    <name type="scientific">Phytophthora megakarya</name>
    <dbReference type="NCBI Taxonomy" id="4795"/>
    <lineage>
        <taxon>Eukaryota</taxon>
        <taxon>Sar</taxon>
        <taxon>Stramenopiles</taxon>
        <taxon>Oomycota</taxon>
        <taxon>Peronosporomycetes</taxon>
        <taxon>Peronosporales</taxon>
        <taxon>Peronosporaceae</taxon>
        <taxon>Phytophthora</taxon>
    </lineage>
</organism>
<evidence type="ECO:0000313" key="1">
    <source>
        <dbReference type="EMBL" id="OWY90318.1"/>
    </source>
</evidence>
<dbReference type="AlphaFoldDB" id="A0A225UBG4"/>
<accession>A0A225UBG4</accession>
<evidence type="ECO:0000313" key="2">
    <source>
        <dbReference type="Proteomes" id="UP000198211"/>
    </source>
</evidence>
<name>A0A225UBG4_9STRA</name>
<sequence length="96" mass="11103">MLCSVYALMFDKVASVIPNEPKHVRGNLRKRPQDHCICHHVLVRCVHRMQQMCLHVRLCPVLETPVTTLPYLTQFGTWYGRMVLSAQSLAWAEVSR</sequence>
<gene>
    <name evidence="1" type="ORF">PHMEG_00041608</name>
</gene>
<dbReference type="EMBL" id="NBNE01023290">
    <property type="protein sequence ID" value="OWY90318.1"/>
    <property type="molecule type" value="Genomic_DNA"/>
</dbReference>
<keyword evidence="2" id="KW-1185">Reference proteome</keyword>
<reference evidence="2" key="1">
    <citation type="submission" date="2017-03" db="EMBL/GenBank/DDBJ databases">
        <title>Phytopthora megakarya and P. palmivora, two closely related causual agents of cacao black pod achieved similar genome size and gene model numbers by different mechanisms.</title>
        <authorList>
            <person name="Ali S."/>
            <person name="Shao J."/>
            <person name="Larry D.J."/>
            <person name="Kronmiller B."/>
            <person name="Shen D."/>
            <person name="Strem M.D."/>
            <person name="Melnick R.L."/>
            <person name="Guiltinan M.J."/>
            <person name="Tyler B.M."/>
            <person name="Meinhardt L.W."/>
            <person name="Bailey B.A."/>
        </authorList>
    </citation>
    <scope>NUCLEOTIDE SEQUENCE [LARGE SCALE GENOMIC DNA]</scope>
    <source>
        <strain evidence="2">zdho120</strain>
    </source>
</reference>
<proteinExistence type="predicted"/>